<dbReference type="AlphaFoldDB" id="A0A8J5TCD0"/>
<reference evidence="7" key="1">
    <citation type="journal article" date="2021" name="Sci. Adv.">
        <title>The American lobster genome reveals insights on longevity, neural, and immune adaptations.</title>
        <authorList>
            <person name="Polinski J.M."/>
            <person name="Zimin A.V."/>
            <person name="Clark K.F."/>
            <person name="Kohn A.B."/>
            <person name="Sadowski N."/>
            <person name="Timp W."/>
            <person name="Ptitsyn A."/>
            <person name="Khanna P."/>
            <person name="Romanova D.Y."/>
            <person name="Williams P."/>
            <person name="Greenwood S.J."/>
            <person name="Moroz L.L."/>
            <person name="Walt D.R."/>
            <person name="Bodnar A.G."/>
        </authorList>
    </citation>
    <scope>NUCLEOTIDE SEQUENCE</scope>
    <source>
        <strain evidence="7">GMGI-L3</strain>
    </source>
</reference>
<evidence type="ECO:0000259" key="5">
    <source>
        <dbReference type="PROSITE" id="PS50072"/>
    </source>
</evidence>
<proteinExistence type="predicted"/>
<dbReference type="InterPro" id="IPR001841">
    <property type="entry name" value="Znf_RING"/>
</dbReference>
<evidence type="ECO:0000256" key="3">
    <source>
        <dbReference type="ARBA" id="ARBA00022833"/>
    </source>
</evidence>
<dbReference type="Pfam" id="PF13639">
    <property type="entry name" value="zf-RING_2"/>
    <property type="match status" value="1"/>
</dbReference>
<sequence>MEDLGLNCSVCEERFSDNRIPRNLGCGHSLCTPCVSEVLARDKKCPECRRTFTTSSASELAVNFPLLKLARSLYGTVTSLQLQAASVSAPDPTNSCTLVSSSATSGTELDAGRCRTHGSLLYLRCMRCNVWICESCVTSGHYEPPRGQCRVLPLPQALVQMKRTHLQTSSSKIKFAEKLKRRIEKEVSSLGAVREQHATTVGSLMAVIQEVEVVAAEVEASREDSKKRLLEVEKVFVDLQHTKSIVKAAVTLEEMTAATVMAGECLTAVERCLLQDQHRNLPKVPKIVSLSKQTLRAVLDIGNYVYGSLEVDGRQLWARVTERDHLLHLHALKALDHPPLGLIVPFDTVRQLVPRESPSIFLEVAWAGQLRGRVYVRMFGDTPRCQQAQLLCAGERGVSYSNTSFYRVDHLNTPREILRGGDYENNDGTGGRALVNGIISGGVYTTEVTAGLVAGCSSEGFASLACFGIYLRDNPDHYDKSGFGIVTSGIETLKAAARRKTTAEAKVLDCGLVIPM</sequence>
<dbReference type="InterPro" id="IPR002130">
    <property type="entry name" value="Cyclophilin-type_PPIase_dom"/>
</dbReference>
<dbReference type="GO" id="GO:0008270">
    <property type="term" value="F:zinc ion binding"/>
    <property type="evidence" value="ECO:0007669"/>
    <property type="project" value="UniProtKB-KW"/>
</dbReference>
<dbReference type="PROSITE" id="PS50072">
    <property type="entry name" value="CSA_PPIASE_2"/>
    <property type="match status" value="1"/>
</dbReference>
<name>A0A8J5TCD0_HOMAM</name>
<evidence type="ECO:0000256" key="2">
    <source>
        <dbReference type="ARBA" id="ARBA00022771"/>
    </source>
</evidence>
<evidence type="ECO:0000256" key="1">
    <source>
        <dbReference type="ARBA" id="ARBA00022723"/>
    </source>
</evidence>
<protein>
    <submittedName>
        <fullName evidence="7">Peptidyl-prolyl cis-trans isomerase A1-like</fullName>
    </submittedName>
</protein>
<dbReference type="EMBL" id="JAHLQT010012015">
    <property type="protein sequence ID" value="KAG7171573.1"/>
    <property type="molecule type" value="Genomic_DNA"/>
</dbReference>
<dbReference type="PROSITE" id="PS50089">
    <property type="entry name" value="ZF_RING_2"/>
    <property type="match status" value="1"/>
</dbReference>
<evidence type="ECO:0000259" key="6">
    <source>
        <dbReference type="PROSITE" id="PS50089"/>
    </source>
</evidence>
<dbReference type="InterPro" id="IPR000315">
    <property type="entry name" value="Znf_B-box"/>
</dbReference>
<keyword evidence="7" id="KW-0413">Isomerase</keyword>
<dbReference type="PROSITE" id="PS00518">
    <property type="entry name" value="ZF_RING_1"/>
    <property type="match status" value="1"/>
</dbReference>
<comment type="caution">
    <text evidence="7">The sequence shown here is derived from an EMBL/GenBank/DDBJ whole genome shotgun (WGS) entry which is preliminary data.</text>
</comment>
<feature type="domain" description="PPIase cyclophilin-type" evidence="5">
    <location>
        <begin position="361"/>
        <end position="516"/>
    </location>
</feature>
<keyword evidence="2 4" id="KW-0863">Zinc-finger</keyword>
<feature type="domain" description="RING-type" evidence="6">
    <location>
        <begin position="8"/>
        <end position="49"/>
    </location>
</feature>
<evidence type="ECO:0000256" key="4">
    <source>
        <dbReference type="PROSITE-ProRule" id="PRU00175"/>
    </source>
</evidence>
<dbReference type="Proteomes" id="UP000747542">
    <property type="component" value="Unassembled WGS sequence"/>
</dbReference>
<dbReference type="GO" id="GO:0003755">
    <property type="term" value="F:peptidyl-prolyl cis-trans isomerase activity"/>
    <property type="evidence" value="ECO:0007669"/>
    <property type="project" value="InterPro"/>
</dbReference>
<keyword evidence="1" id="KW-0479">Metal-binding</keyword>
<dbReference type="PANTHER" id="PTHR24103">
    <property type="entry name" value="E3 UBIQUITIN-PROTEIN LIGASE TRIM"/>
    <property type="match status" value="1"/>
</dbReference>
<organism evidence="7 8">
    <name type="scientific">Homarus americanus</name>
    <name type="common">American lobster</name>
    <dbReference type="NCBI Taxonomy" id="6706"/>
    <lineage>
        <taxon>Eukaryota</taxon>
        <taxon>Metazoa</taxon>
        <taxon>Ecdysozoa</taxon>
        <taxon>Arthropoda</taxon>
        <taxon>Crustacea</taxon>
        <taxon>Multicrustacea</taxon>
        <taxon>Malacostraca</taxon>
        <taxon>Eumalacostraca</taxon>
        <taxon>Eucarida</taxon>
        <taxon>Decapoda</taxon>
        <taxon>Pleocyemata</taxon>
        <taxon>Astacidea</taxon>
        <taxon>Nephropoidea</taxon>
        <taxon>Nephropidae</taxon>
        <taxon>Homarus</taxon>
    </lineage>
</organism>
<dbReference type="InterPro" id="IPR017907">
    <property type="entry name" value="Znf_RING_CS"/>
</dbReference>
<evidence type="ECO:0000313" key="7">
    <source>
        <dbReference type="EMBL" id="KAG7171573.1"/>
    </source>
</evidence>
<evidence type="ECO:0000313" key="8">
    <source>
        <dbReference type="Proteomes" id="UP000747542"/>
    </source>
</evidence>
<dbReference type="Pfam" id="PF00643">
    <property type="entry name" value="zf-B_box"/>
    <property type="match status" value="1"/>
</dbReference>
<keyword evidence="8" id="KW-1185">Reference proteome</keyword>
<dbReference type="OrthoDB" id="6331869at2759"/>
<keyword evidence="3" id="KW-0862">Zinc</keyword>
<dbReference type="InterPro" id="IPR050143">
    <property type="entry name" value="TRIM/RBCC"/>
</dbReference>
<accession>A0A8J5TCD0</accession>
<dbReference type="SMART" id="SM00184">
    <property type="entry name" value="RING"/>
    <property type="match status" value="1"/>
</dbReference>
<gene>
    <name evidence="7" type="primary">cyp2-L</name>
    <name evidence="7" type="ORF">Hamer_G014708</name>
</gene>